<keyword evidence="3" id="KW-1185">Reference proteome</keyword>
<protein>
    <recommendedName>
        <fullName evidence="4">Glycoside hydrolase family 43 protein</fullName>
    </recommendedName>
</protein>
<evidence type="ECO:0000313" key="2">
    <source>
        <dbReference type="EMBL" id="KAI1868312.1"/>
    </source>
</evidence>
<evidence type="ECO:0000256" key="1">
    <source>
        <dbReference type="SAM" id="SignalP"/>
    </source>
</evidence>
<reference evidence="2" key="1">
    <citation type="submission" date="2021-03" db="EMBL/GenBank/DDBJ databases">
        <title>Revisited historic fungal species revealed as producer of novel bioactive compounds through whole genome sequencing and comparative genomics.</title>
        <authorList>
            <person name="Vignolle G.A."/>
            <person name="Hochenegger N."/>
            <person name="Mach R.L."/>
            <person name="Mach-Aigner A.R."/>
            <person name="Javad Rahimi M."/>
            <person name="Salim K.A."/>
            <person name="Chan C.M."/>
            <person name="Lim L.B.L."/>
            <person name="Cai F."/>
            <person name="Druzhinina I.S."/>
            <person name="U'Ren J.M."/>
            <person name="Derntl C."/>
        </authorList>
    </citation>
    <scope>NUCLEOTIDE SEQUENCE</scope>
    <source>
        <strain evidence="2">TUCIM 5799</strain>
    </source>
</reference>
<organism evidence="2 3">
    <name type="scientific">Neoarthrinium moseri</name>
    <dbReference type="NCBI Taxonomy" id="1658444"/>
    <lineage>
        <taxon>Eukaryota</taxon>
        <taxon>Fungi</taxon>
        <taxon>Dikarya</taxon>
        <taxon>Ascomycota</taxon>
        <taxon>Pezizomycotina</taxon>
        <taxon>Sordariomycetes</taxon>
        <taxon>Xylariomycetidae</taxon>
        <taxon>Amphisphaeriales</taxon>
        <taxon>Apiosporaceae</taxon>
        <taxon>Neoarthrinium</taxon>
    </lineage>
</organism>
<dbReference type="EMBL" id="JAFIMR010000017">
    <property type="protein sequence ID" value="KAI1868312.1"/>
    <property type="molecule type" value="Genomic_DNA"/>
</dbReference>
<sequence>MQELSILAVACLGALAAASPVEQRATNYVGYLVSTFTDANPKVQQYLSNGNNAYSFRFLNKGSPVLSSTVGTKAVRDIFLATNTARSEYYLLATDLDINAPGFSWDAATRTGSRGIVVWKSTDLVTWSASSLRTIEVSTAGMVWAPSAVWDDATSQYYVFWSSRHYATSDARHTGTASLDRIRYATTKDFVTFSSPSDYLAPSGTPVIDQEFQYLGTAGSFARFVKNETTLQVYEERTTGGLFGSWSRVGTYVTTQTPREGPASFADNTTPGLYHLWLDNYTQYVPYKTNSITTGGWSTESVSGFPSGLKHGSITPLTQVEYNALGAKYPS</sequence>
<accession>A0A9P9WKL9</accession>
<dbReference type="InterPro" id="IPR023296">
    <property type="entry name" value="Glyco_hydro_beta-prop_sf"/>
</dbReference>
<feature type="signal peptide" evidence="1">
    <location>
        <begin position="1"/>
        <end position="18"/>
    </location>
</feature>
<dbReference type="PANTHER" id="PTHR43301:SF8">
    <property type="entry name" value="ARABINOSIDASE-RELATED"/>
    <property type="match status" value="1"/>
</dbReference>
<dbReference type="InterPro" id="IPR050727">
    <property type="entry name" value="GH43_arabinanases"/>
</dbReference>
<dbReference type="AlphaFoldDB" id="A0A9P9WKL9"/>
<dbReference type="Gene3D" id="2.115.10.20">
    <property type="entry name" value="Glycosyl hydrolase domain, family 43"/>
    <property type="match status" value="1"/>
</dbReference>
<name>A0A9P9WKL9_9PEZI</name>
<evidence type="ECO:0000313" key="3">
    <source>
        <dbReference type="Proteomes" id="UP000829685"/>
    </source>
</evidence>
<dbReference type="CDD" id="cd08983">
    <property type="entry name" value="GH43_Bt3655-like"/>
    <property type="match status" value="1"/>
</dbReference>
<gene>
    <name evidence="2" type="ORF">JX265_007135</name>
</gene>
<comment type="caution">
    <text evidence="2">The sequence shown here is derived from an EMBL/GenBank/DDBJ whole genome shotgun (WGS) entry which is preliminary data.</text>
</comment>
<proteinExistence type="predicted"/>
<feature type="chain" id="PRO_5040336632" description="Glycoside hydrolase family 43 protein" evidence="1">
    <location>
        <begin position="19"/>
        <end position="331"/>
    </location>
</feature>
<dbReference type="PANTHER" id="PTHR43301">
    <property type="entry name" value="ARABINAN ENDO-1,5-ALPHA-L-ARABINOSIDASE"/>
    <property type="match status" value="1"/>
</dbReference>
<dbReference type="Proteomes" id="UP000829685">
    <property type="component" value="Unassembled WGS sequence"/>
</dbReference>
<dbReference type="SUPFAM" id="SSF75005">
    <property type="entry name" value="Arabinanase/levansucrase/invertase"/>
    <property type="match status" value="1"/>
</dbReference>
<keyword evidence="1" id="KW-0732">Signal</keyword>
<evidence type="ECO:0008006" key="4">
    <source>
        <dbReference type="Google" id="ProtNLM"/>
    </source>
</evidence>